<dbReference type="RefSeq" id="WP_018371503.1">
    <property type="nucleotide sequence ID" value="NZ_UHFR01000005.1"/>
</dbReference>
<feature type="region of interest" description="Disordered" evidence="4">
    <location>
        <begin position="134"/>
        <end position="169"/>
    </location>
</feature>
<dbReference type="PROSITE" id="PS51930">
    <property type="entry name" value="BMC_2"/>
    <property type="match status" value="1"/>
</dbReference>
<dbReference type="Gene3D" id="3.30.70.1710">
    <property type="match status" value="1"/>
</dbReference>
<gene>
    <name evidence="6" type="primary">ccmK2</name>
    <name evidence="6" type="ORF">NCTC13765_01755</name>
</gene>
<evidence type="ECO:0000256" key="4">
    <source>
        <dbReference type="SAM" id="MobiDB-lite"/>
    </source>
</evidence>
<feature type="compositionally biased region" description="Basic residues" evidence="4">
    <location>
        <begin position="158"/>
        <end position="169"/>
    </location>
</feature>
<dbReference type="Pfam" id="PF00936">
    <property type="entry name" value="BMC"/>
    <property type="match status" value="1"/>
</dbReference>
<dbReference type="InterPro" id="IPR050575">
    <property type="entry name" value="BMC_shell"/>
</dbReference>
<reference evidence="6" key="1">
    <citation type="submission" date="2018-06" db="EMBL/GenBank/DDBJ databases">
        <authorList>
            <consortium name="Pathogen Informatics"/>
            <person name="Doyle S."/>
        </authorList>
    </citation>
    <scope>NUCLEOTIDE SEQUENCE [LARGE SCALE GENOMIC DNA]</scope>
    <source>
        <strain evidence="6">NCTC13765</strain>
    </source>
</reference>
<feature type="domain" description="BMC" evidence="5">
    <location>
        <begin position="4"/>
        <end position="89"/>
    </location>
</feature>
<dbReference type="InterPro" id="IPR044872">
    <property type="entry name" value="CcmK/CsoS1_BMC"/>
</dbReference>
<accession>A0A380L1D3</accession>
<dbReference type="PANTHER" id="PTHR33941:SF11">
    <property type="entry name" value="BACTERIAL MICROCOMPARTMENT SHELL PROTEIN PDUJ"/>
    <property type="match status" value="1"/>
</dbReference>
<evidence type="ECO:0000259" key="5">
    <source>
        <dbReference type="PROSITE" id="PS51930"/>
    </source>
</evidence>
<name>A0A380L1D3_9STRE</name>
<dbReference type="SUPFAM" id="SSF143414">
    <property type="entry name" value="CcmK-like"/>
    <property type="match status" value="1"/>
</dbReference>
<dbReference type="GO" id="GO:0031469">
    <property type="term" value="C:bacterial microcompartment"/>
    <property type="evidence" value="ECO:0007669"/>
    <property type="project" value="UniProtKB-SubCell"/>
</dbReference>
<evidence type="ECO:0000256" key="3">
    <source>
        <dbReference type="PROSITE-ProRule" id="PRU01278"/>
    </source>
</evidence>
<protein>
    <submittedName>
        <fullName evidence="6">Truncated carbon dioxide concentrating mechanism protein ccmK-like protein</fullName>
    </submittedName>
</protein>
<dbReference type="STRING" id="1123307.GCA_000380065_00812"/>
<dbReference type="OrthoDB" id="9812608at2"/>
<comment type="similarity">
    <text evidence="3">Belongs to the bacterial microcompartments protein family.</text>
</comment>
<dbReference type="SMART" id="SM00877">
    <property type="entry name" value="BMC"/>
    <property type="match status" value="1"/>
</dbReference>
<sequence>MKQTLGMIEVKGFAEAIKVADVMAKVATITIVEVKITRGGGWMSVFIEGDVAAVQASIQAGEAEARSHDAFIASRVIARPIDNLDKYFLDSRHSSEKKLTPAKKKVELDQKKIKTVDSEKLKVEKGVESYQADLLVTNTSEEEQKKEKTVPKKESANKSKKKTKKQEEE</sequence>
<dbReference type="InterPro" id="IPR037233">
    <property type="entry name" value="CcmK-like_sf"/>
</dbReference>
<comment type="subcellular location">
    <subcellularLocation>
        <location evidence="1">Bacterial microcompartment</location>
    </subcellularLocation>
</comment>
<keyword evidence="7" id="KW-1185">Reference proteome</keyword>
<feature type="compositionally biased region" description="Basic and acidic residues" evidence="4">
    <location>
        <begin position="142"/>
        <end position="157"/>
    </location>
</feature>
<dbReference type="Proteomes" id="UP000254634">
    <property type="component" value="Unassembled WGS sequence"/>
</dbReference>
<keyword evidence="2" id="KW-1283">Bacterial microcompartment</keyword>
<organism evidence="6 7">
    <name type="scientific">Streptococcus massiliensis</name>
    <dbReference type="NCBI Taxonomy" id="313439"/>
    <lineage>
        <taxon>Bacteria</taxon>
        <taxon>Bacillati</taxon>
        <taxon>Bacillota</taxon>
        <taxon>Bacilli</taxon>
        <taxon>Lactobacillales</taxon>
        <taxon>Streptococcaceae</taxon>
        <taxon>Streptococcus</taxon>
    </lineage>
</organism>
<evidence type="ECO:0000313" key="7">
    <source>
        <dbReference type="Proteomes" id="UP000254634"/>
    </source>
</evidence>
<evidence type="ECO:0000313" key="6">
    <source>
        <dbReference type="EMBL" id="SUN77238.1"/>
    </source>
</evidence>
<dbReference type="AlphaFoldDB" id="A0A380L1D3"/>
<dbReference type="PANTHER" id="PTHR33941">
    <property type="entry name" value="PROPANEDIOL UTILIZATION PROTEIN PDUA"/>
    <property type="match status" value="1"/>
</dbReference>
<dbReference type="EMBL" id="UHFR01000005">
    <property type="protein sequence ID" value="SUN77238.1"/>
    <property type="molecule type" value="Genomic_DNA"/>
</dbReference>
<evidence type="ECO:0000256" key="1">
    <source>
        <dbReference type="ARBA" id="ARBA00024322"/>
    </source>
</evidence>
<proteinExistence type="inferred from homology"/>
<dbReference type="InterPro" id="IPR000249">
    <property type="entry name" value="BMC_dom"/>
</dbReference>
<evidence type="ECO:0000256" key="2">
    <source>
        <dbReference type="ARBA" id="ARBA00024446"/>
    </source>
</evidence>